<protein>
    <submittedName>
        <fullName evidence="1">Uncharacterized protein</fullName>
    </submittedName>
</protein>
<accession>A0A382FG05</accession>
<organism evidence="1">
    <name type="scientific">marine metagenome</name>
    <dbReference type="NCBI Taxonomy" id="408172"/>
    <lineage>
        <taxon>unclassified sequences</taxon>
        <taxon>metagenomes</taxon>
        <taxon>ecological metagenomes</taxon>
    </lineage>
</organism>
<sequence>MNEGVDLQAHVHRVLSHLAVFKQNIDHERGGSFDSDSYEYEKDRWHNNSKMLKGRDKKLGQWEKKVKKALDSLMKDYKKAW</sequence>
<reference evidence="1" key="1">
    <citation type="submission" date="2018-05" db="EMBL/GenBank/DDBJ databases">
        <authorList>
            <person name="Lanie J.A."/>
            <person name="Ng W.-L."/>
            <person name="Kazmierczak K.M."/>
            <person name="Andrzejewski T.M."/>
            <person name="Davidsen T.M."/>
            <person name="Wayne K.J."/>
            <person name="Tettelin H."/>
            <person name="Glass J.I."/>
            <person name="Rusch D."/>
            <person name="Podicherti R."/>
            <person name="Tsui H.-C.T."/>
            <person name="Winkler M.E."/>
        </authorList>
    </citation>
    <scope>NUCLEOTIDE SEQUENCE</scope>
</reference>
<evidence type="ECO:0000313" key="1">
    <source>
        <dbReference type="EMBL" id="SVB61153.1"/>
    </source>
</evidence>
<gene>
    <name evidence="1" type="ORF">METZ01_LOCUS214007</name>
</gene>
<name>A0A382FG05_9ZZZZ</name>
<proteinExistence type="predicted"/>
<dbReference type="AlphaFoldDB" id="A0A382FG05"/>
<dbReference type="EMBL" id="UINC01049410">
    <property type="protein sequence ID" value="SVB61153.1"/>
    <property type="molecule type" value="Genomic_DNA"/>
</dbReference>